<name>A0A371FG93_MUCPR</name>
<evidence type="ECO:0008006" key="3">
    <source>
        <dbReference type="Google" id="ProtNLM"/>
    </source>
</evidence>
<evidence type="ECO:0000313" key="2">
    <source>
        <dbReference type="Proteomes" id="UP000257109"/>
    </source>
</evidence>
<reference evidence="1" key="1">
    <citation type="submission" date="2018-05" db="EMBL/GenBank/DDBJ databases">
        <title>Draft genome of Mucuna pruriens seed.</title>
        <authorList>
            <person name="Nnadi N.E."/>
            <person name="Vos R."/>
            <person name="Hasami M.H."/>
            <person name="Devisetty U.K."/>
            <person name="Aguiy J.C."/>
        </authorList>
    </citation>
    <scope>NUCLEOTIDE SEQUENCE [LARGE SCALE GENOMIC DNA]</scope>
    <source>
        <strain evidence="1">JCA_2017</strain>
    </source>
</reference>
<dbReference type="Proteomes" id="UP000257109">
    <property type="component" value="Unassembled WGS sequence"/>
</dbReference>
<dbReference type="EMBL" id="QJKJ01009277">
    <property type="protein sequence ID" value="RDX77113.1"/>
    <property type="molecule type" value="Genomic_DNA"/>
</dbReference>
<keyword evidence="2" id="KW-1185">Reference proteome</keyword>
<feature type="non-terminal residue" evidence="1">
    <location>
        <position position="1"/>
    </location>
</feature>
<dbReference type="OrthoDB" id="1435064at2759"/>
<sequence length="196" mass="22529">MTFWNKTFCSYPDRFVVVLINNMLSGVASPCRQVVVYRDVKCEFGPKGEPFIVYSDASKISLSDVLMLKDLTPRQLKTHKGELSYRELVMLKTLKTLVDESRFEVFSDHKSLSHLLKMRQHEWLEFLSHHPYYNFDLGHHPSKVNVVVNVLSGKSLDSSLVCEVTLKNMKLGMLKVTGDLMKESREGQKLGLYLLD</sequence>
<protein>
    <recommendedName>
        <fullName evidence="3">Reverse transcriptase RNase H-like domain-containing protein</fullName>
    </recommendedName>
</protein>
<dbReference type="AlphaFoldDB" id="A0A371FG93"/>
<organism evidence="1 2">
    <name type="scientific">Mucuna pruriens</name>
    <name type="common">Velvet bean</name>
    <name type="synonym">Dolichos pruriens</name>
    <dbReference type="NCBI Taxonomy" id="157652"/>
    <lineage>
        <taxon>Eukaryota</taxon>
        <taxon>Viridiplantae</taxon>
        <taxon>Streptophyta</taxon>
        <taxon>Embryophyta</taxon>
        <taxon>Tracheophyta</taxon>
        <taxon>Spermatophyta</taxon>
        <taxon>Magnoliopsida</taxon>
        <taxon>eudicotyledons</taxon>
        <taxon>Gunneridae</taxon>
        <taxon>Pentapetalae</taxon>
        <taxon>rosids</taxon>
        <taxon>fabids</taxon>
        <taxon>Fabales</taxon>
        <taxon>Fabaceae</taxon>
        <taxon>Papilionoideae</taxon>
        <taxon>50 kb inversion clade</taxon>
        <taxon>NPAAA clade</taxon>
        <taxon>indigoferoid/millettioid clade</taxon>
        <taxon>Phaseoleae</taxon>
        <taxon>Mucuna</taxon>
    </lineage>
</organism>
<gene>
    <name evidence="1" type="ORF">CR513_42818</name>
</gene>
<comment type="caution">
    <text evidence="1">The sequence shown here is derived from an EMBL/GenBank/DDBJ whole genome shotgun (WGS) entry which is preliminary data.</text>
</comment>
<evidence type="ECO:0000313" key="1">
    <source>
        <dbReference type="EMBL" id="RDX77113.1"/>
    </source>
</evidence>
<accession>A0A371FG93</accession>
<proteinExistence type="predicted"/>